<dbReference type="InterPro" id="IPR015422">
    <property type="entry name" value="PyrdxlP-dep_Trfase_small"/>
</dbReference>
<dbReference type="GO" id="GO:0006567">
    <property type="term" value="P:L-threonine catabolic process"/>
    <property type="evidence" value="ECO:0007669"/>
    <property type="project" value="TreeGrafter"/>
</dbReference>
<dbReference type="Gene3D" id="3.40.640.10">
    <property type="entry name" value="Type I PLP-dependent aspartate aminotransferase-like (Major domain)"/>
    <property type="match status" value="1"/>
</dbReference>
<dbReference type="PANTHER" id="PTHR48097:SF9">
    <property type="entry name" value="L-THREONINE ALDOLASE"/>
    <property type="match status" value="1"/>
</dbReference>
<evidence type="ECO:0000256" key="4">
    <source>
        <dbReference type="ARBA" id="ARBA00023239"/>
    </source>
</evidence>
<keyword evidence="3" id="KW-0663">Pyridoxal phosphate</keyword>
<dbReference type="FunFam" id="3.90.1150.10:FF:000041">
    <property type="entry name" value="Low-specificity L-threonine aldolase"/>
    <property type="match status" value="1"/>
</dbReference>
<dbReference type="EMBL" id="FQTU01000001">
    <property type="protein sequence ID" value="SHE27974.1"/>
    <property type="molecule type" value="Genomic_DNA"/>
</dbReference>
<dbReference type="CDD" id="cd06502">
    <property type="entry name" value="TA_like"/>
    <property type="match status" value="1"/>
</dbReference>
<reference evidence="7 8" key="1">
    <citation type="submission" date="2016-11" db="EMBL/GenBank/DDBJ databases">
        <authorList>
            <person name="Jaros S."/>
            <person name="Januszkiewicz K."/>
            <person name="Wedrychowicz H."/>
        </authorList>
    </citation>
    <scope>NUCLEOTIDE SEQUENCE [LARGE SCALE GENOMIC DNA]</scope>
    <source>
        <strain evidence="7 8">DSM 14828</strain>
    </source>
</reference>
<dbReference type="PIRSF" id="PIRSF017617">
    <property type="entry name" value="Thr_aldolase"/>
    <property type="match status" value="1"/>
</dbReference>
<dbReference type="AlphaFoldDB" id="A0A1M4S6Y8"/>
<evidence type="ECO:0000256" key="2">
    <source>
        <dbReference type="ARBA" id="ARBA00006966"/>
    </source>
</evidence>
<dbReference type="GO" id="GO:0005829">
    <property type="term" value="C:cytosol"/>
    <property type="evidence" value="ECO:0007669"/>
    <property type="project" value="TreeGrafter"/>
</dbReference>
<dbReference type="Pfam" id="PF01212">
    <property type="entry name" value="Beta_elim_lyase"/>
    <property type="match status" value="1"/>
</dbReference>
<keyword evidence="8" id="KW-1185">Reference proteome</keyword>
<dbReference type="PANTHER" id="PTHR48097">
    <property type="entry name" value="L-THREONINE ALDOLASE-RELATED"/>
    <property type="match status" value="1"/>
</dbReference>
<evidence type="ECO:0000259" key="6">
    <source>
        <dbReference type="Pfam" id="PF01212"/>
    </source>
</evidence>
<name>A0A1M4S6Y8_9FIRM</name>
<gene>
    <name evidence="7" type="ORF">SAMN02746064_00122</name>
</gene>
<evidence type="ECO:0000256" key="1">
    <source>
        <dbReference type="ARBA" id="ARBA00001933"/>
    </source>
</evidence>
<dbReference type="OrthoDB" id="9774495at2"/>
<proteinExistence type="inferred from homology"/>
<evidence type="ECO:0000313" key="8">
    <source>
        <dbReference type="Proteomes" id="UP000184251"/>
    </source>
</evidence>
<feature type="domain" description="Aromatic amino acid beta-eliminating lyase/threonine aldolase" evidence="6">
    <location>
        <begin position="5"/>
        <end position="287"/>
    </location>
</feature>
<comment type="similarity">
    <text evidence="2">Belongs to the threonine aldolase family.</text>
</comment>
<evidence type="ECO:0000256" key="5">
    <source>
        <dbReference type="PIRSR" id="PIRSR017617-1"/>
    </source>
</evidence>
<dbReference type="Gene3D" id="3.90.1150.10">
    <property type="entry name" value="Aspartate Aminotransferase, domain 1"/>
    <property type="match status" value="1"/>
</dbReference>
<sequence>MKSYDYRSDTITKPTDKMRKAMYEAQVGDDVYGEDPTVKRLEELSCKISGKEAAMFVPSGTMGNQIAVKVHTSPADEILLEENCHIHWYEGGGIGAISGVVSKLIKSKNGIMDIDQIERSIRADDIHFPHTSLICMENTNNKCGGTVMDLNSMKEVYSLAKKNGIKVHLDGARIFNAAAYLGVSPKMLMMESDSVMFCLSKGLCAPVGSILAGDEDFIKRARKIRKMLGGGMRQAGILAAAGIIALEEMTERLREDHENARILAQGLDRIKGLKVEMDTVQTNIVMCDVIRDDLDSYRLREELEKSGVYSTVITDKRLRFVLHYHISKSDVTETIEIVKKTTVNL</sequence>
<dbReference type="SUPFAM" id="SSF53383">
    <property type="entry name" value="PLP-dependent transferases"/>
    <property type="match status" value="1"/>
</dbReference>
<dbReference type="GO" id="GO:0006545">
    <property type="term" value="P:glycine biosynthetic process"/>
    <property type="evidence" value="ECO:0007669"/>
    <property type="project" value="TreeGrafter"/>
</dbReference>
<dbReference type="InterPro" id="IPR015424">
    <property type="entry name" value="PyrdxlP-dep_Trfase"/>
</dbReference>
<dbReference type="GO" id="GO:0008732">
    <property type="term" value="F:L-allo-threonine aldolase activity"/>
    <property type="evidence" value="ECO:0007669"/>
    <property type="project" value="TreeGrafter"/>
</dbReference>
<dbReference type="InterPro" id="IPR001597">
    <property type="entry name" value="ArAA_b-elim_lyase/Thr_aldolase"/>
</dbReference>
<dbReference type="STRING" id="1120975.SAMN02746064_00122"/>
<organism evidence="7 8">
    <name type="scientific">Alkalibacter saccharofermentans DSM 14828</name>
    <dbReference type="NCBI Taxonomy" id="1120975"/>
    <lineage>
        <taxon>Bacteria</taxon>
        <taxon>Bacillati</taxon>
        <taxon>Bacillota</taxon>
        <taxon>Clostridia</taxon>
        <taxon>Eubacteriales</taxon>
        <taxon>Eubacteriaceae</taxon>
        <taxon>Alkalibacter</taxon>
    </lineage>
</organism>
<dbReference type="NCBIfam" id="NF041359">
    <property type="entry name" value="GntG_guanitoxin"/>
    <property type="match status" value="1"/>
</dbReference>
<dbReference type="Proteomes" id="UP000184251">
    <property type="component" value="Unassembled WGS sequence"/>
</dbReference>
<evidence type="ECO:0000256" key="3">
    <source>
        <dbReference type="ARBA" id="ARBA00022898"/>
    </source>
</evidence>
<dbReference type="InterPro" id="IPR015421">
    <property type="entry name" value="PyrdxlP-dep_Trfase_major"/>
</dbReference>
<accession>A0A1M4S6Y8</accession>
<keyword evidence="4" id="KW-0456">Lyase</keyword>
<protein>
    <submittedName>
        <fullName evidence="7">L-threonine aldolase</fullName>
    </submittedName>
</protein>
<evidence type="ECO:0000313" key="7">
    <source>
        <dbReference type="EMBL" id="SHE27974.1"/>
    </source>
</evidence>
<feature type="modified residue" description="N6-(pyridoxal phosphate)lysine" evidence="5">
    <location>
        <position position="201"/>
    </location>
</feature>
<dbReference type="InterPro" id="IPR023603">
    <property type="entry name" value="Low_specificity_L-TA-like"/>
</dbReference>
<comment type="cofactor">
    <cofactor evidence="1">
        <name>pyridoxal 5'-phosphate</name>
        <dbReference type="ChEBI" id="CHEBI:597326"/>
    </cofactor>
</comment>
<dbReference type="FunFam" id="3.40.640.10:FF:000030">
    <property type="entry name" value="Low-specificity L-threonine aldolase"/>
    <property type="match status" value="1"/>
</dbReference>
<dbReference type="RefSeq" id="WP_073269124.1">
    <property type="nucleotide sequence ID" value="NZ_FQTU01000001.1"/>
</dbReference>